<proteinExistence type="predicted"/>
<sequence>MIENMNGHTLRTVVAIVNSGPEVDGVDLLASIVDLSQAVEEWVVTDIPPITIGDLEDVRSLRDRLRPVFTSPDDETREQLINELLSTATVQPRLVSHDHLGRHIHYFPLQARIAEHLQADCGMTLAIVLASGQGRRLRECSAPDCGRVFVDVSRNANRRYCDSRRCGNRINAAAYRARQRSS</sequence>
<dbReference type="PANTHER" id="PTHR35525">
    <property type="entry name" value="BLL6575 PROTEIN"/>
    <property type="match status" value="1"/>
</dbReference>
<accession>A0ABS4UTM4</accession>
<feature type="domain" description="Zinc finger CGNR" evidence="1">
    <location>
        <begin position="136"/>
        <end position="179"/>
    </location>
</feature>
<dbReference type="PANTHER" id="PTHR35525:SF3">
    <property type="entry name" value="BLL6575 PROTEIN"/>
    <property type="match status" value="1"/>
</dbReference>
<keyword evidence="3" id="KW-1185">Reference proteome</keyword>
<dbReference type="InterPro" id="IPR021005">
    <property type="entry name" value="Znf_CGNR"/>
</dbReference>
<gene>
    <name evidence="2" type="ORF">JOF29_006106</name>
</gene>
<protein>
    <submittedName>
        <fullName evidence="2">RNA-binding Zn ribbon-like protein</fullName>
    </submittedName>
</protein>
<dbReference type="Gene3D" id="1.10.3300.10">
    <property type="entry name" value="Jann2411-like domain"/>
    <property type="match status" value="1"/>
</dbReference>
<reference evidence="2 3" key="1">
    <citation type="submission" date="2021-03" db="EMBL/GenBank/DDBJ databases">
        <title>Sequencing the genomes of 1000 actinobacteria strains.</title>
        <authorList>
            <person name="Klenk H.-P."/>
        </authorList>
    </citation>
    <scope>NUCLEOTIDE SEQUENCE [LARGE SCALE GENOMIC DNA]</scope>
    <source>
        <strain evidence="2 3">DSM 18824</strain>
    </source>
</reference>
<organism evidence="2 3">
    <name type="scientific">Kribbella aluminosa</name>
    <dbReference type="NCBI Taxonomy" id="416017"/>
    <lineage>
        <taxon>Bacteria</taxon>
        <taxon>Bacillati</taxon>
        <taxon>Actinomycetota</taxon>
        <taxon>Actinomycetes</taxon>
        <taxon>Propionibacteriales</taxon>
        <taxon>Kribbellaceae</taxon>
        <taxon>Kribbella</taxon>
    </lineage>
</organism>
<dbReference type="InterPro" id="IPR010852">
    <property type="entry name" value="ABATE"/>
</dbReference>
<dbReference type="RefSeq" id="WP_209697723.1">
    <property type="nucleotide sequence ID" value="NZ_BAAAVU010000015.1"/>
</dbReference>
<dbReference type="SUPFAM" id="SSF160904">
    <property type="entry name" value="Jann2411-like"/>
    <property type="match status" value="1"/>
</dbReference>
<name>A0ABS4UTM4_9ACTN</name>
<dbReference type="Pfam" id="PF11706">
    <property type="entry name" value="zf-CGNR"/>
    <property type="match status" value="1"/>
</dbReference>
<comment type="caution">
    <text evidence="2">The sequence shown here is derived from an EMBL/GenBank/DDBJ whole genome shotgun (WGS) entry which is preliminary data.</text>
</comment>
<dbReference type="Proteomes" id="UP000755585">
    <property type="component" value="Unassembled WGS sequence"/>
</dbReference>
<dbReference type="Pfam" id="PF07336">
    <property type="entry name" value="ABATE"/>
    <property type="match status" value="1"/>
</dbReference>
<dbReference type="InterPro" id="IPR023286">
    <property type="entry name" value="ABATE_dom_sf"/>
</dbReference>
<evidence type="ECO:0000313" key="2">
    <source>
        <dbReference type="EMBL" id="MBP2354996.1"/>
    </source>
</evidence>
<evidence type="ECO:0000313" key="3">
    <source>
        <dbReference type="Proteomes" id="UP000755585"/>
    </source>
</evidence>
<dbReference type="EMBL" id="JAGINT010000002">
    <property type="protein sequence ID" value="MBP2354996.1"/>
    <property type="molecule type" value="Genomic_DNA"/>
</dbReference>
<evidence type="ECO:0000259" key="1">
    <source>
        <dbReference type="Pfam" id="PF11706"/>
    </source>
</evidence>